<name>A0A9P0XEI9_PIEBR</name>
<feature type="region of interest" description="Disordered" evidence="1">
    <location>
        <begin position="552"/>
        <end position="608"/>
    </location>
</feature>
<dbReference type="InterPro" id="IPR000048">
    <property type="entry name" value="IQ_motif_EF-hand-BS"/>
</dbReference>
<evidence type="ECO:0000313" key="4">
    <source>
        <dbReference type="Proteomes" id="UP001152562"/>
    </source>
</evidence>
<dbReference type="SUPFAM" id="SSF47391">
    <property type="entry name" value="Dimerization-anchoring domain of cAMP-dependent PK regulatory subunit"/>
    <property type="match status" value="1"/>
</dbReference>
<feature type="compositionally biased region" description="Basic and acidic residues" evidence="1">
    <location>
        <begin position="597"/>
        <end position="606"/>
    </location>
</feature>
<feature type="compositionally biased region" description="Polar residues" evidence="1">
    <location>
        <begin position="509"/>
        <end position="521"/>
    </location>
</feature>
<dbReference type="Proteomes" id="UP001152562">
    <property type="component" value="Unassembled WGS sequence"/>
</dbReference>
<feature type="compositionally biased region" description="Basic and acidic residues" evidence="1">
    <location>
        <begin position="1"/>
        <end position="22"/>
    </location>
</feature>
<dbReference type="PANTHER" id="PTHR10699">
    <property type="entry name" value="NEUROMODULIN"/>
    <property type="match status" value="1"/>
</dbReference>
<dbReference type="InterPro" id="IPR003117">
    <property type="entry name" value="cAMP_dep_PK_reg_su_I/II_a/b"/>
</dbReference>
<organism evidence="3 4">
    <name type="scientific">Pieris brassicae</name>
    <name type="common">White butterfly</name>
    <name type="synonym">Large white butterfly</name>
    <dbReference type="NCBI Taxonomy" id="7116"/>
    <lineage>
        <taxon>Eukaryota</taxon>
        <taxon>Metazoa</taxon>
        <taxon>Ecdysozoa</taxon>
        <taxon>Arthropoda</taxon>
        <taxon>Hexapoda</taxon>
        <taxon>Insecta</taxon>
        <taxon>Pterygota</taxon>
        <taxon>Neoptera</taxon>
        <taxon>Endopterygota</taxon>
        <taxon>Lepidoptera</taxon>
        <taxon>Glossata</taxon>
        <taxon>Ditrysia</taxon>
        <taxon>Papilionoidea</taxon>
        <taxon>Pieridae</taxon>
        <taxon>Pierinae</taxon>
        <taxon>Pieris</taxon>
    </lineage>
</organism>
<dbReference type="Pfam" id="PF02197">
    <property type="entry name" value="RIIa"/>
    <property type="match status" value="1"/>
</dbReference>
<protein>
    <recommendedName>
        <fullName evidence="2">RIIa domain-containing protein</fullName>
    </recommendedName>
</protein>
<comment type="caution">
    <text evidence="3">The sequence shown here is derived from an EMBL/GenBank/DDBJ whole genome shotgun (WGS) entry which is preliminary data.</text>
</comment>
<evidence type="ECO:0000259" key="2">
    <source>
        <dbReference type="SMART" id="SM00394"/>
    </source>
</evidence>
<sequence>MRKIDIGSRHLDYRRQTPRLEPESSNDSSYPRRLCKMNNRRSRVYAAPVPKMPPGLLELMEGLSEDVLRNNPSDIYEFCADHVLKLLQIRDDTQRKKPTSLQQKISKAQNIIRERAKRRRKCYEKNYQAFLEDDESRPAQCDENNDTKGASASICEIVQHNLPADASRLREEITQELFDNNITYSDIVSGECRVPRLENCDTKKNTKNELENECTSDVSGVHITKGEVVVSPNVIENSNVFDEELCLTDEKNRHNLTSGGYSVSSVTIENIDSEPKIPKEEADGGGLVNFSEKAEKTRVCDEQDSASSVGGAHHQMDLETAAITIQKVFRTFLFKSKTTSLDDSTNVDINLFIEENNLENDINMTNKERRGISRMDTVLQTVNEEKSLSLSTDESSTLSSAATIIQAHIRGFLVRNKFNVNKTPTSTESLIDSKEFSRTSLEKNNDPQKTKTVLNIHIVPEKDNFTGRDESLTTSMDLSMDDSPQLLSSHASYDVVERRKQLKREDAIQSVTPPSNTSSSKLSEDMDSVTEQVARDDAKESAVRISLGNFTQNQSNLDAHEGQPGVEIENTPIQHSLEKDDETGNDRGRRSPLNIDSVHKVQRERTNTASLKHSSEFYEVILPTKVTRSDTSVVRGE</sequence>
<feature type="region of interest" description="Disordered" evidence="1">
    <location>
        <begin position="1"/>
        <end position="33"/>
    </location>
</feature>
<gene>
    <name evidence="3" type="ORF">PIBRA_LOCUS8368</name>
</gene>
<evidence type="ECO:0000256" key="1">
    <source>
        <dbReference type="SAM" id="MobiDB-lite"/>
    </source>
</evidence>
<dbReference type="GO" id="GO:0005516">
    <property type="term" value="F:calmodulin binding"/>
    <property type="evidence" value="ECO:0007669"/>
    <property type="project" value="TreeGrafter"/>
</dbReference>
<keyword evidence="4" id="KW-1185">Reference proteome</keyword>
<dbReference type="CDD" id="cd12100">
    <property type="entry name" value="DD_CABYR_SP17"/>
    <property type="match status" value="1"/>
</dbReference>
<dbReference type="SMART" id="SM00394">
    <property type="entry name" value="RIIa"/>
    <property type="match status" value="1"/>
</dbReference>
<feature type="region of interest" description="Disordered" evidence="1">
    <location>
        <begin position="465"/>
        <end position="485"/>
    </location>
</feature>
<feature type="domain" description="RIIa" evidence="2">
    <location>
        <begin position="54"/>
        <end position="91"/>
    </location>
</feature>
<evidence type="ECO:0000313" key="3">
    <source>
        <dbReference type="EMBL" id="CAH4031915.1"/>
    </source>
</evidence>
<dbReference type="Pfam" id="PF00612">
    <property type="entry name" value="IQ"/>
    <property type="match status" value="2"/>
</dbReference>
<dbReference type="InterPro" id="IPR047579">
    <property type="entry name" value="DD_CABYR_SP17"/>
</dbReference>
<dbReference type="SMART" id="SM00015">
    <property type="entry name" value="IQ"/>
    <property type="match status" value="2"/>
</dbReference>
<dbReference type="Gene3D" id="1.20.5.190">
    <property type="match status" value="1"/>
</dbReference>
<dbReference type="PANTHER" id="PTHR10699:SF11">
    <property type="entry name" value="IGLOO, ISOFORM A"/>
    <property type="match status" value="1"/>
</dbReference>
<dbReference type="EMBL" id="CALOZG010000020">
    <property type="protein sequence ID" value="CAH4031915.1"/>
    <property type="molecule type" value="Genomic_DNA"/>
</dbReference>
<proteinExistence type="predicted"/>
<dbReference type="AlphaFoldDB" id="A0A9P0XEI9"/>
<feature type="region of interest" description="Disordered" evidence="1">
    <location>
        <begin position="504"/>
        <end position="537"/>
    </location>
</feature>
<reference evidence="3" key="1">
    <citation type="submission" date="2022-05" db="EMBL/GenBank/DDBJ databases">
        <authorList>
            <person name="Okamura Y."/>
        </authorList>
    </citation>
    <scope>NUCLEOTIDE SEQUENCE</scope>
</reference>
<accession>A0A9P0XEI9</accession>
<feature type="compositionally biased region" description="Basic and acidic residues" evidence="1">
    <location>
        <begin position="576"/>
        <end position="589"/>
    </location>
</feature>
<dbReference type="Gene3D" id="1.20.890.10">
    <property type="entry name" value="cAMP-dependent protein kinase regulatory subunit, dimerization-anchoring domain"/>
    <property type="match status" value="1"/>
</dbReference>
<dbReference type="PROSITE" id="PS50096">
    <property type="entry name" value="IQ"/>
    <property type="match status" value="1"/>
</dbReference>